<feature type="compositionally biased region" description="Basic and acidic residues" evidence="1">
    <location>
        <begin position="55"/>
        <end position="68"/>
    </location>
</feature>
<dbReference type="PANTHER" id="PTHR15934:SF2">
    <property type="entry name" value="A-KINASE ANCHOR PROTEIN 7-LIKE PHOSPHOESTERASE DOMAIN-CONTAINING PROTEIN"/>
    <property type="match status" value="1"/>
</dbReference>
<dbReference type="InterPro" id="IPR019510">
    <property type="entry name" value="AKAP7-like_phosphoesterase"/>
</dbReference>
<sequence length="311" mass="35741">MEESIPKPAENNNQINSNSAEEENPLAFISSDYFLGSEPELASENRKRKRKRRSRSLEKANKLAKNETIDNSSDENMVGKFGNNLLANATLTLAKSSVKVKKTRPNYFLSVRLNSKGIQEKFNEFFNYVSKKFPEYNKMLINPQQIHITLFVLHLGNEDSIGNAKNCLLTSKDIMKDSCPNYKPSLHFQGIDVFNGGRVVYTTPKNNDDLVAFTKLTYALHEKFQREGFVNNDIKKEFKPHVTLMKLRRKTIIKHNDGKKKEVIKRILPEVYEHFKGFDFGTHYLDSVELSSMLLPKGDDGYYARLGNIEF</sequence>
<dbReference type="Pfam" id="PF10469">
    <property type="entry name" value="AKAP7_NLS"/>
    <property type="match status" value="1"/>
</dbReference>
<feature type="compositionally biased region" description="Polar residues" evidence="1">
    <location>
        <begin position="10"/>
        <end position="19"/>
    </location>
</feature>
<dbReference type="SUPFAM" id="SSF55144">
    <property type="entry name" value="LigT-like"/>
    <property type="match status" value="1"/>
</dbReference>
<dbReference type="PANTHER" id="PTHR15934">
    <property type="entry name" value="RNA 2',3'-CYCLIC PHOSPHODIESTERASE"/>
    <property type="match status" value="1"/>
</dbReference>
<evidence type="ECO:0000313" key="3">
    <source>
        <dbReference type="Proteomes" id="UP000684084"/>
    </source>
</evidence>
<dbReference type="EMBL" id="CAGKOT010000004">
    <property type="protein sequence ID" value="CAB5336111.1"/>
    <property type="molecule type" value="Genomic_DNA"/>
</dbReference>
<dbReference type="VEuPathDB" id="FungiDB:RhiirA1_448123"/>
<name>A0A2I1DU75_9GLOM</name>
<proteinExistence type="predicted"/>
<organism evidence="2 3">
    <name type="scientific">Rhizophagus irregularis</name>
    <dbReference type="NCBI Taxonomy" id="588596"/>
    <lineage>
        <taxon>Eukaryota</taxon>
        <taxon>Fungi</taxon>
        <taxon>Fungi incertae sedis</taxon>
        <taxon>Mucoromycota</taxon>
        <taxon>Glomeromycotina</taxon>
        <taxon>Glomeromycetes</taxon>
        <taxon>Glomerales</taxon>
        <taxon>Glomeraceae</taxon>
        <taxon>Rhizophagus</taxon>
    </lineage>
</organism>
<evidence type="ECO:0000313" key="2">
    <source>
        <dbReference type="EMBL" id="CAB5336111.1"/>
    </source>
</evidence>
<gene>
    <name evidence="2" type="ORF">CHRIB12_LOCUS3305</name>
</gene>
<dbReference type="Gene3D" id="3.90.1140.10">
    <property type="entry name" value="Cyclic phosphodiesterase"/>
    <property type="match status" value="1"/>
</dbReference>
<comment type="caution">
    <text evidence="2">The sequence shown here is derived from an EMBL/GenBank/DDBJ whole genome shotgun (WGS) entry which is preliminary data.</text>
</comment>
<dbReference type="GO" id="GO:0005829">
    <property type="term" value="C:cytosol"/>
    <property type="evidence" value="ECO:0007669"/>
    <property type="project" value="TreeGrafter"/>
</dbReference>
<feature type="region of interest" description="Disordered" evidence="1">
    <location>
        <begin position="40"/>
        <end position="75"/>
    </location>
</feature>
<dbReference type="AlphaFoldDB" id="A0A2I1DU75"/>
<evidence type="ECO:0000256" key="1">
    <source>
        <dbReference type="SAM" id="MobiDB-lite"/>
    </source>
</evidence>
<dbReference type="GO" id="GO:0010738">
    <property type="term" value="P:regulation of protein kinase A signaling"/>
    <property type="evidence" value="ECO:0007669"/>
    <property type="project" value="TreeGrafter"/>
</dbReference>
<dbReference type="Proteomes" id="UP000684084">
    <property type="component" value="Unassembled WGS sequence"/>
</dbReference>
<dbReference type="VEuPathDB" id="FungiDB:RhiirFUN_004631"/>
<dbReference type="OrthoDB" id="277832at2759"/>
<reference evidence="2" key="1">
    <citation type="submission" date="2020-05" db="EMBL/GenBank/DDBJ databases">
        <authorList>
            <person name="Rincon C."/>
            <person name="Sanders R I."/>
            <person name="Robbins C."/>
            <person name="Chaturvedi A."/>
        </authorList>
    </citation>
    <scope>NUCLEOTIDE SEQUENCE</scope>
    <source>
        <strain evidence="2">CHB12</strain>
    </source>
</reference>
<dbReference type="InterPro" id="IPR052641">
    <property type="entry name" value="AKAP7_isoform_gamma"/>
</dbReference>
<accession>A0A2I1DU75</accession>
<dbReference type="GO" id="GO:0034237">
    <property type="term" value="F:protein kinase A regulatory subunit binding"/>
    <property type="evidence" value="ECO:0007669"/>
    <property type="project" value="TreeGrafter"/>
</dbReference>
<dbReference type="InterPro" id="IPR009097">
    <property type="entry name" value="Cyclic_Pdiesterase"/>
</dbReference>
<feature type="region of interest" description="Disordered" evidence="1">
    <location>
        <begin position="1"/>
        <end position="23"/>
    </location>
</feature>
<dbReference type="VEuPathDB" id="FungiDB:FUN_024122"/>
<protein>
    <submittedName>
        <fullName evidence="2">Uncharacterized protein</fullName>
    </submittedName>
</protein>